<evidence type="ECO:0000256" key="6">
    <source>
        <dbReference type="ARBA" id="ARBA00023180"/>
    </source>
</evidence>
<dbReference type="PROSITE" id="PS00560">
    <property type="entry name" value="CARBOXYPEPT_SER_HIS"/>
    <property type="match status" value="1"/>
</dbReference>
<keyword evidence="2" id="KW-0121">Carboxypeptidase</keyword>
<feature type="transmembrane region" description="Helical" evidence="8">
    <location>
        <begin position="573"/>
        <end position="599"/>
    </location>
</feature>
<protein>
    <recommendedName>
        <fullName evidence="11">Carboxypeptidase</fullName>
    </recommendedName>
</protein>
<dbReference type="InterPro" id="IPR029058">
    <property type="entry name" value="AB_hydrolase_fold"/>
</dbReference>
<evidence type="ECO:0000256" key="2">
    <source>
        <dbReference type="ARBA" id="ARBA00022645"/>
    </source>
</evidence>
<keyword evidence="8" id="KW-1133">Transmembrane helix</keyword>
<dbReference type="Pfam" id="PF00450">
    <property type="entry name" value="Peptidase_S10"/>
    <property type="match status" value="1"/>
</dbReference>
<feature type="chain" id="PRO_5030959285" description="Carboxypeptidase" evidence="9">
    <location>
        <begin position="27"/>
        <end position="645"/>
    </location>
</feature>
<evidence type="ECO:0000256" key="7">
    <source>
        <dbReference type="SAM" id="MobiDB-lite"/>
    </source>
</evidence>
<dbReference type="EMBL" id="HBGK01042985">
    <property type="protein sequence ID" value="CAD9302619.1"/>
    <property type="molecule type" value="Transcribed_RNA"/>
</dbReference>
<dbReference type="InterPro" id="IPR001563">
    <property type="entry name" value="Peptidase_S10"/>
</dbReference>
<proteinExistence type="inferred from homology"/>
<gene>
    <name evidence="10" type="ORF">GOCE00092_LOCUS22571</name>
</gene>
<feature type="compositionally biased region" description="Basic and acidic residues" evidence="7">
    <location>
        <begin position="619"/>
        <end position="636"/>
    </location>
</feature>
<feature type="compositionally biased region" description="Polar residues" evidence="7">
    <location>
        <begin position="552"/>
        <end position="564"/>
    </location>
</feature>
<dbReference type="GO" id="GO:0004185">
    <property type="term" value="F:serine-type carboxypeptidase activity"/>
    <property type="evidence" value="ECO:0007669"/>
    <property type="project" value="InterPro"/>
</dbReference>
<evidence type="ECO:0000256" key="9">
    <source>
        <dbReference type="SAM" id="SignalP"/>
    </source>
</evidence>
<dbReference type="AlphaFoldDB" id="A0A7S1VK41"/>
<evidence type="ECO:0000313" key="10">
    <source>
        <dbReference type="EMBL" id="CAD9302619.1"/>
    </source>
</evidence>
<evidence type="ECO:0000256" key="4">
    <source>
        <dbReference type="ARBA" id="ARBA00022729"/>
    </source>
</evidence>
<name>A0A7S1VK41_9STRA</name>
<dbReference type="SUPFAM" id="SSF53474">
    <property type="entry name" value="alpha/beta-Hydrolases"/>
    <property type="match status" value="1"/>
</dbReference>
<evidence type="ECO:0000256" key="5">
    <source>
        <dbReference type="ARBA" id="ARBA00022801"/>
    </source>
</evidence>
<keyword evidence="8" id="KW-0472">Membrane</keyword>
<evidence type="ECO:0000256" key="1">
    <source>
        <dbReference type="ARBA" id="ARBA00009431"/>
    </source>
</evidence>
<organism evidence="10">
    <name type="scientific">Grammatophora oceanica</name>
    <dbReference type="NCBI Taxonomy" id="210454"/>
    <lineage>
        <taxon>Eukaryota</taxon>
        <taxon>Sar</taxon>
        <taxon>Stramenopiles</taxon>
        <taxon>Ochrophyta</taxon>
        <taxon>Bacillariophyta</taxon>
        <taxon>Fragilariophyceae</taxon>
        <taxon>Fragilariophycidae</taxon>
        <taxon>Rhabdonematales</taxon>
        <taxon>Grammatophoraceae</taxon>
        <taxon>Grammatophora</taxon>
    </lineage>
</organism>
<dbReference type="Gene3D" id="3.40.50.1820">
    <property type="entry name" value="alpha/beta hydrolase"/>
    <property type="match status" value="1"/>
</dbReference>
<evidence type="ECO:0008006" key="11">
    <source>
        <dbReference type="Google" id="ProtNLM"/>
    </source>
</evidence>
<dbReference type="InterPro" id="IPR033124">
    <property type="entry name" value="Ser_caboxypep_his_AS"/>
</dbReference>
<keyword evidence="8" id="KW-0812">Transmembrane</keyword>
<evidence type="ECO:0000256" key="3">
    <source>
        <dbReference type="ARBA" id="ARBA00022670"/>
    </source>
</evidence>
<keyword evidence="3" id="KW-0645">Protease</keyword>
<dbReference type="PRINTS" id="PR00724">
    <property type="entry name" value="CRBOXYPTASEC"/>
</dbReference>
<feature type="region of interest" description="Disordered" evidence="7">
    <location>
        <begin position="523"/>
        <end position="566"/>
    </location>
</feature>
<keyword evidence="5" id="KW-0378">Hydrolase</keyword>
<accession>A0A7S1VK41</accession>
<dbReference type="GO" id="GO:0006508">
    <property type="term" value="P:proteolysis"/>
    <property type="evidence" value="ECO:0007669"/>
    <property type="project" value="UniProtKB-KW"/>
</dbReference>
<dbReference type="PANTHER" id="PTHR11802:SF3">
    <property type="entry name" value="RETINOID-INDUCIBLE SERINE CARBOXYPEPTIDASE"/>
    <property type="match status" value="1"/>
</dbReference>
<feature type="region of interest" description="Disordered" evidence="7">
    <location>
        <begin position="619"/>
        <end position="645"/>
    </location>
</feature>
<keyword evidence="6" id="KW-0325">Glycoprotein</keyword>
<feature type="signal peptide" evidence="9">
    <location>
        <begin position="1"/>
        <end position="26"/>
    </location>
</feature>
<reference evidence="10" key="1">
    <citation type="submission" date="2021-01" db="EMBL/GenBank/DDBJ databases">
        <authorList>
            <person name="Corre E."/>
            <person name="Pelletier E."/>
            <person name="Niang G."/>
            <person name="Scheremetjew M."/>
            <person name="Finn R."/>
            <person name="Kale V."/>
            <person name="Holt S."/>
            <person name="Cochrane G."/>
            <person name="Meng A."/>
            <person name="Brown T."/>
            <person name="Cohen L."/>
        </authorList>
    </citation>
    <scope>NUCLEOTIDE SEQUENCE</scope>
    <source>
        <strain evidence="10">CCMP 410</strain>
    </source>
</reference>
<sequence>MTTACGLRRAVSTTLLWLLTFQITDAVRITPGDRATSAYSRRKLQTAEGDRLRRDKDVEVPVPSNPDVHLVKDLPLLESPLPVDQWAGLLPASADGDKYFFYWLFAPDLSNSEIEEPDVPLLIWLNGGPGCSSMDGLWIENGPIQLDKSSGDWKIIEREHSWHKAPAYVVYIDQPVGTGLSFTTSKKYPRNDEEVNIDFYYFLKEFLKLHADKFLNGSQKTKRSVFFSGESHAGHYIPSMMAYIQRQQSNEKDVHIELSGAAIGNGWVDPFYQYAAAEVAYGYSLIGKAQKNALDQDEKQCQTDLKHGKYQSGICFNLLEVILKQSLGKSSDFKVSQYDARFMEDKHHSRDFPPGHRDVEHYLGNGDVADTSEVLEAIHALPSWEAGQVYMECTDPPYDALSHQDGKGVTEDVIELLDSNKVRLLFFNGVMDLICNHAGNELFLEKLQWKHRKEWTEAQRSMWKAPTSNGQNKQASGYIKSFQTLSFLKVLDAGHMVPLDVPDVALDMMKIFLYNGSFETSPQSLQRSAEESDGSICPDCPTCPAPNPNTPSRNSESTNTQADSATEAEQDTVMTFVIAHSWLGAVFAVIVFLGVLVMVRRRQSRLMADHVYQDHMELTNGYRDEPANDPSKENGTTRRNNNRIV</sequence>
<dbReference type="PANTHER" id="PTHR11802">
    <property type="entry name" value="SERINE PROTEASE FAMILY S10 SERINE CARBOXYPEPTIDASE"/>
    <property type="match status" value="1"/>
</dbReference>
<evidence type="ECO:0000256" key="8">
    <source>
        <dbReference type="SAM" id="Phobius"/>
    </source>
</evidence>
<keyword evidence="4 9" id="KW-0732">Signal</keyword>
<comment type="similarity">
    <text evidence="1">Belongs to the peptidase S10 family.</text>
</comment>